<proteinExistence type="predicted"/>
<gene>
    <name evidence="1" type="ORF">BDY19DRAFT_897325</name>
</gene>
<accession>A0ACB8TT19</accession>
<comment type="caution">
    <text evidence="1">The sequence shown here is derived from an EMBL/GenBank/DDBJ whole genome shotgun (WGS) entry which is preliminary data.</text>
</comment>
<sequence>MQSLWPIFLAFFACAQETYSQQLRPNAPIGQFEIVGDSLVSGQQVFLGTLDKIYVVDKTENNPANINGHPAWAAEWSVNASSGRPMDIVTNTFCAGGNVLGNGTWLNVGGNQAVTYGGLTANSQTGGAPYDDPDGGKRHALHIPHIHLSWHANIAPLLDPCDDGSCNWKLTTAMSTRRWYPTVETLEDGSAIIIGGCGFGGFVNDPNQDNPTYEFFPPLDDPTPITSPFLHSTLPVNLFAITFLLPSGKLLMQANFATILLDYKTNTEYKLAAMPHAVRTYPASAGTAMLPLTPQNNWTATILFCGGSNIATDKWVTNWDIAAHPASTSCVRISPDVSSNYEEDDSLSQGRSMGNMILLPTSQIVYLNGAALGVAGYGNDSWAIGQSYADQPILQPMLYDPNAQKGQRWSTGGFGQSTVARMYHSAATLAPDGSVIVLGSNPNADYTPKVQYPTEYRVERLYPSYYNSRRPAPSGAPTSLSYGGSYFNITLSSDDLFGDVNNLKNTSVVIIRTGFSTHTMNMGQRMLVLESSYTGNTDGSGVLHVSQVPPNPAILVPGPALFFVVVNGVPSIATQVMIGSGKIEKQQTTAVSPLPQSTILQTPPPSANQASNGNGSETSQSKSSAGSVVMNFARNGLVDVLMTMVVSGVMVVFTSVI</sequence>
<protein>
    <submittedName>
        <fullName evidence="1">Copper radical oxidase</fullName>
    </submittedName>
</protein>
<dbReference type="Proteomes" id="UP001055072">
    <property type="component" value="Unassembled WGS sequence"/>
</dbReference>
<dbReference type="EMBL" id="MU274935">
    <property type="protein sequence ID" value="KAI0085099.1"/>
    <property type="molecule type" value="Genomic_DNA"/>
</dbReference>
<organism evidence="1 2">
    <name type="scientific">Irpex rosettiformis</name>
    <dbReference type="NCBI Taxonomy" id="378272"/>
    <lineage>
        <taxon>Eukaryota</taxon>
        <taxon>Fungi</taxon>
        <taxon>Dikarya</taxon>
        <taxon>Basidiomycota</taxon>
        <taxon>Agaricomycotina</taxon>
        <taxon>Agaricomycetes</taxon>
        <taxon>Polyporales</taxon>
        <taxon>Irpicaceae</taxon>
        <taxon>Irpex</taxon>
    </lineage>
</organism>
<keyword evidence="2" id="KW-1185">Reference proteome</keyword>
<name>A0ACB8TT19_9APHY</name>
<evidence type="ECO:0000313" key="1">
    <source>
        <dbReference type="EMBL" id="KAI0085099.1"/>
    </source>
</evidence>
<reference evidence="1" key="1">
    <citation type="journal article" date="2021" name="Environ. Microbiol.">
        <title>Gene family expansions and transcriptome signatures uncover fungal adaptations to wood decay.</title>
        <authorList>
            <person name="Hage H."/>
            <person name="Miyauchi S."/>
            <person name="Viragh M."/>
            <person name="Drula E."/>
            <person name="Min B."/>
            <person name="Chaduli D."/>
            <person name="Navarro D."/>
            <person name="Favel A."/>
            <person name="Norest M."/>
            <person name="Lesage-Meessen L."/>
            <person name="Balint B."/>
            <person name="Merenyi Z."/>
            <person name="de Eugenio L."/>
            <person name="Morin E."/>
            <person name="Martinez A.T."/>
            <person name="Baldrian P."/>
            <person name="Stursova M."/>
            <person name="Martinez M.J."/>
            <person name="Novotny C."/>
            <person name="Magnuson J.K."/>
            <person name="Spatafora J.W."/>
            <person name="Maurice S."/>
            <person name="Pangilinan J."/>
            <person name="Andreopoulos W."/>
            <person name="LaButti K."/>
            <person name="Hundley H."/>
            <person name="Na H."/>
            <person name="Kuo A."/>
            <person name="Barry K."/>
            <person name="Lipzen A."/>
            <person name="Henrissat B."/>
            <person name="Riley R."/>
            <person name="Ahrendt S."/>
            <person name="Nagy L.G."/>
            <person name="Grigoriev I.V."/>
            <person name="Martin F."/>
            <person name="Rosso M.N."/>
        </authorList>
    </citation>
    <scope>NUCLEOTIDE SEQUENCE</scope>
    <source>
        <strain evidence="1">CBS 384.51</strain>
    </source>
</reference>
<evidence type="ECO:0000313" key="2">
    <source>
        <dbReference type="Proteomes" id="UP001055072"/>
    </source>
</evidence>